<protein>
    <submittedName>
        <fullName evidence="2">Capsid scaffolding protein</fullName>
    </submittedName>
</protein>
<sequence length="280" mass="30095">MATKSKFFRVATEGATTDGRSITREQIQQMADSYNVKTYGARVWVEHLRSLLPDGPFKAYGDVLSLKAEEVDTENGKRLALFAQIEPTPALIAMNKDRQKIYTSIELADKFADTGSSYLVGLAVTDSPASLGTEILQFSATNPKASPFTPRKLKPENLFSEAIEAKIEFEEDGPSVAETIKQLFSRIGGGEKKADAQHADVVAAMTAVAAKVGEFAQAAAQTGKDVAEAVARLEKLEKRVGDESTTAEQFRQTVNLTDKSNVQRPPATGGGSSGAALTEF</sequence>
<dbReference type="EMBL" id="CP008956">
    <property type="protein sequence ID" value="QJQ00221.1"/>
    <property type="molecule type" value="Genomic_DNA"/>
</dbReference>
<evidence type="ECO:0000313" key="2">
    <source>
        <dbReference type="EMBL" id="QJQ00221.1"/>
    </source>
</evidence>
<feature type="region of interest" description="Disordered" evidence="1">
    <location>
        <begin position="240"/>
        <end position="280"/>
    </location>
</feature>
<name>A0A6M3ZP71_9BURK</name>
<proteinExistence type="predicted"/>
<accession>A0A6M3ZP71</accession>
<gene>
    <name evidence="2" type="ORF">C798_08235</name>
</gene>
<evidence type="ECO:0000313" key="3">
    <source>
        <dbReference type="Proteomes" id="UP000501648"/>
    </source>
</evidence>
<evidence type="ECO:0000256" key="1">
    <source>
        <dbReference type="SAM" id="MobiDB-lite"/>
    </source>
</evidence>
<feature type="compositionally biased region" description="Polar residues" evidence="1">
    <location>
        <begin position="243"/>
        <end position="263"/>
    </location>
</feature>
<dbReference type="Proteomes" id="UP000501648">
    <property type="component" value="Chromosome"/>
</dbReference>
<dbReference type="RefSeq" id="WP_017455184.1">
    <property type="nucleotide sequence ID" value="NZ_CP008956.1"/>
</dbReference>
<dbReference type="Pfam" id="PF05929">
    <property type="entry name" value="Phage_GPO"/>
    <property type="match status" value="1"/>
</dbReference>
<dbReference type="InterPro" id="IPR009228">
    <property type="entry name" value="Capsid_scaffold_GpO"/>
</dbReference>
<organism evidence="2 3">
    <name type="scientific">Herbaspirillum rubrisubalbicans Os34</name>
    <dbReference type="NCBI Taxonomy" id="1235827"/>
    <lineage>
        <taxon>Bacteria</taxon>
        <taxon>Pseudomonadati</taxon>
        <taxon>Pseudomonadota</taxon>
        <taxon>Betaproteobacteria</taxon>
        <taxon>Burkholderiales</taxon>
        <taxon>Oxalobacteraceae</taxon>
        <taxon>Herbaspirillum</taxon>
    </lineage>
</organism>
<dbReference type="AlphaFoldDB" id="A0A6M3ZP71"/>
<reference evidence="2 3" key="1">
    <citation type="journal article" date="2012" name="J. Bacteriol.">
        <title>Genome sequence of the pathogenic Herbaspirillum seropedicae strain Os34, isolated from rice roots.</title>
        <authorList>
            <person name="Ye W."/>
            <person name="Ye S."/>
            <person name="Liu J."/>
            <person name="Chang S."/>
            <person name="Chen M."/>
            <person name="Zhu B."/>
            <person name="Guo L."/>
            <person name="An Q."/>
        </authorList>
    </citation>
    <scope>NUCLEOTIDE SEQUENCE [LARGE SCALE GENOMIC DNA]</scope>
    <source>
        <strain evidence="2 3">Os34</strain>
    </source>
</reference>